<sequence>MENQTDLGMIAYEQGDFATAFAEWTKLSENGNAQAHHNLAMLYENGQGVAENLDLAKQFCQKAAELGLANAQYHLGYMLLGSDPKAALDWWEQAAQQGLAEAQHDLAQQYLLGENVAQDLDLAADWYEAAAQQNHTPSQFNLGVLYANVQQYANARYWWEKAAALNSEDAIAALQKLNEMNA</sequence>
<name>A0A286E8W1_9NEIS</name>
<keyword evidence="2" id="KW-1185">Reference proteome</keyword>
<evidence type="ECO:0000313" key="2">
    <source>
        <dbReference type="Proteomes" id="UP000219669"/>
    </source>
</evidence>
<gene>
    <name evidence="1" type="ORF">SAMN02746062_00883</name>
</gene>
<dbReference type="Pfam" id="PF08238">
    <property type="entry name" value="Sel1"/>
    <property type="match status" value="4"/>
</dbReference>
<dbReference type="AlphaFoldDB" id="A0A286E8W1"/>
<dbReference type="SUPFAM" id="SSF81901">
    <property type="entry name" value="HCP-like"/>
    <property type="match status" value="1"/>
</dbReference>
<dbReference type="SMART" id="SM00671">
    <property type="entry name" value="SEL1"/>
    <property type="match status" value="4"/>
</dbReference>
<dbReference type="InterPro" id="IPR006597">
    <property type="entry name" value="Sel1-like"/>
</dbReference>
<organism evidence="1 2">
    <name type="scientific">Alysiella filiformis DSM 16848</name>
    <dbReference type="NCBI Taxonomy" id="1120981"/>
    <lineage>
        <taxon>Bacteria</taxon>
        <taxon>Pseudomonadati</taxon>
        <taxon>Pseudomonadota</taxon>
        <taxon>Betaproteobacteria</taxon>
        <taxon>Neisseriales</taxon>
        <taxon>Neisseriaceae</taxon>
        <taxon>Alysiella</taxon>
    </lineage>
</organism>
<dbReference type="Proteomes" id="UP000219669">
    <property type="component" value="Unassembled WGS sequence"/>
</dbReference>
<dbReference type="InterPro" id="IPR052945">
    <property type="entry name" value="Mitotic_Regulator"/>
</dbReference>
<dbReference type="Gene3D" id="1.25.40.10">
    <property type="entry name" value="Tetratricopeptide repeat domain"/>
    <property type="match status" value="1"/>
</dbReference>
<dbReference type="RefSeq" id="WP_224446391.1">
    <property type="nucleotide sequence ID" value="NZ_CP083931.1"/>
</dbReference>
<reference evidence="1 2" key="1">
    <citation type="submission" date="2017-09" db="EMBL/GenBank/DDBJ databases">
        <authorList>
            <person name="Ehlers B."/>
            <person name="Leendertz F.H."/>
        </authorList>
    </citation>
    <scope>NUCLEOTIDE SEQUENCE [LARGE SCALE GENOMIC DNA]</scope>
    <source>
        <strain evidence="1 2">DSM 16848</strain>
    </source>
</reference>
<dbReference type="InterPro" id="IPR011990">
    <property type="entry name" value="TPR-like_helical_dom_sf"/>
</dbReference>
<evidence type="ECO:0000313" key="1">
    <source>
        <dbReference type="EMBL" id="SOD67320.1"/>
    </source>
</evidence>
<dbReference type="EMBL" id="OCNF01000005">
    <property type="protein sequence ID" value="SOD67320.1"/>
    <property type="molecule type" value="Genomic_DNA"/>
</dbReference>
<protein>
    <submittedName>
        <fullName evidence="1">Sel1 repeat-containing protein</fullName>
    </submittedName>
</protein>
<dbReference type="PANTHER" id="PTHR43628">
    <property type="entry name" value="ACTIVATOR OF C KINASE PROTEIN 1-RELATED"/>
    <property type="match status" value="1"/>
</dbReference>
<accession>A0A286E8W1</accession>
<proteinExistence type="predicted"/>
<dbReference type="PANTHER" id="PTHR43628:SF1">
    <property type="entry name" value="CHITIN SYNTHASE REGULATORY FACTOR 2-RELATED"/>
    <property type="match status" value="1"/>
</dbReference>